<dbReference type="RefSeq" id="WP_105039384.1">
    <property type="nucleotide sequence ID" value="NZ_PPSL01000003.1"/>
</dbReference>
<dbReference type="Gene3D" id="3.40.50.2000">
    <property type="entry name" value="Glycogen Phosphorylase B"/>
    <property type="match status" value="1"/>
</dbReference>
<gene>
    <name evidence="2" type="ORF">CJD36_011830</name>
</gene>
<dbReference type="SUPFAM" id="SSF53756">
    <property type="entry name" value="UDP-Glycosyltransferase/glycogen phosphorylase"/>
    <property type="match status" value="1"/>
</dbReference>
<accession>A0A2S7SVU6</accession>
<dbReference type="OrthoDB" id="9801609at2"/>
<protein>
    <recommendedName>
        <fullName evidence="1">Glycosyl transferase family 1 domain-containing protein</fullName>
    </recommendedName>
</protein>
<dbReference type="Proteomes" id="UP000239872">
    <property type="component" value="Unassembled WGS sequence"/>
</dbReference>
<sequence>MILVDGLFINKGGGAVLLQYLIEQICLHPRKDDFFFLLDPRFDIPKVLTGNYKVVPNTMGDRSKFYKETGKNYTKVFCFANTPPPVRLKVPTYTYSHNQKLLEAPHQKFKRAYWKLYAKYLVIKLFNKNTDYYIVQTQHMVDEMMKLNLKDAAHCLTIPFYDTGKYAGAHTPFDQRPVDDFAFVSTPSPQKNYPTLLDAWEYLHSLGHTPGLHITIDETAPTLLARIDEMKAKGIRIYNYSYIDPRELYFKYRYLVCPSVMESFGLPLIESVESGMKVLAPDLAYVYDVIKPSTVFDPWDKKSIAESVLKALSTELPYPEIRAKNDVAKLIRLLVD</sequence>
<feature type="domain" description="Glycosyl transferase family 1" evidence="1">
    <location>
        <begin position="181"/>
        <end position="317"/>
    </location>
</feature>
<name>A0A2S7SVU6_9BACT</name>
<comment type="caution">
    <text evidence="2">The sequence shown here is derived from an EMBL/GenBank/DDBJ whole genome shotgun (WGS) entry which is preliminary data.</text>
</comment>
<proteinExistence type="predicted"/>
<dbReference type="InterPro" id="IPR001296">
    <property type="entry name" value="Glyco_trans_1"/>
</dbReference>
<evidence type="ECO:0000313" key="2">
    <source>
        <dbReference type="EMBL" id="PQJ10656.1"/>
    </source>
</evidence>
<dbReference type="AlphaFoldDB" id="A0A2S7SVU6"/>
<keyword evidence="3" id="KW-1185">Reference proteome</keyword>
<dbReference type="GO" id="GO:0016757">
    <property type="term" value="F:glycosyltransferase activity"/>
    <property type="evidence" value="ECO:0007669"/>
    <property type="project" value="InterPro"/>
</dbReference>
<dbReference type="Pfam" id="PF00534">
    <property type="entry name" value="Glycos_transf_1"/>
    <property type="match status" value="1"/>
</dbReference>
<evidence type="ECO:0000259" key="1">
    <source>
        <dbReference type="Pfam" id="PF00534"/>
    </source>
</evidence>
<organism evidence="2 3">
    <name type="scientific">Flavipsychrobacter stenotrophus</name>
    <dbReference type="NCBI Taxonomy" id="2077091"/>
    <lineage>
        <taxon>Bacteria</taxon>
        <taxon>Pseudomonadati</taxon>
        <taxon>Bacteroidota</taxon>
        <taxon>Chitinophagia</taxon>
        <taxon>Chitinophagales</taxon>
        <taxon>Chitinophagaceae</taxon>
        <taxon>Flavipsychrobacter</taxon>
    </lineage>
</organism>
<dbReference type="EMBL" id="PPSL01000003">
    <property type="protein sequence ID" value="PQJ10656.1"/>
    <property type="molecule type" value="Genomic_DNA"/>
</dbReference>
<evidence type="ECO:0000313" key="3">
    <source>
        <dbReference type="Proteomes" id="UP000239872"/>
    </source>
</evidence>
<reference evidence="2 3" key="1">
    <citation type="submission" date="2018-01" db="EMBL/GenBank/DDBJ databases">
        <title>A novel member of the phylum Bacteroidetes isolated from glacier ice.</title>
        <authorList>
            <person name="Liu Q."/>
            <person name="Xin Y.-H."/>
        </authorList>
    </citation>
    <scope>NUCLEOTIDE SEQUENCE [LARGE SCALE GENOMIC DNA]</scope>
    <source>
        <strain evidence="2 3">RB1R16</strain>
    </source>
</reference>